<protein>
    <submittedName>
        <fullName evidence="1">Uncharacterized protein</fullName>
    </submittedName>
</protein>
<proteinExistence type="predicted"/>
<name>A0A6C0ENP7_9ZZZZ</name>
<dbReference type="AlphaFoldDB" id="A0A6C0ENP7"/>
<reference evidence="1" key="1">
    <citation type="journal article" date="2020" name="Nature">
        <title>Giant virus diversity and host interactions through global metagenomics.</title>
        <authorList>
            <person name="Schulz F."/>
            <person name="Roux S."/>
            <person name="Paez-Espino D."/>
            <person name="Jungbluth S."/>
            <person name="Walsh D.A."/>
            <person name="Denef V.J."/>
            <person name="McMahon K.D."/>
            <person name="Konstantinidis K.T."/>
            <person name="Eloe-Fadrosh E.A."/>
            <person name="Kyrpides N.C."/>
            <person name="Woyke T."/>
        </authorList>
    </citation>
    <scope>NUCLEOTIDE SEQUENCE</scope>
    <source>
        <strain evidence="1">GVMAG-M-3300009151-35</strain>
    </source>
</reference>
<sequence>MFSEEVFIAECVAFLGTNDYEDYEDVKYDIDGYVDANLPSNLYSSSELSSLCAKILTAYMESEHELLDTNVEDVEDDILFRTVEIWLMADGAMFKGG</sequence>
<organism evidence="1">
    <name type="scientific">viral metagenome</name>
    <dbReference type="NCBI Taxonomy" id="1070528"/>
    <lineage>
        <taxon>unclassified sequences</taxon>
        <taxon>metagenomes</taxon>
        <taxon>organismal metagenomes</taxon>
    </lineage>
</organism>
<evidence type="ECO:0000313" key="1">
    <source>
        <dbReference type="EMBL" id="QHT30628.1"/>
    </source>
</evidence>
<accession>A0A6C0ENP7</accession>
<dbReference type="EMBL" id="MN738904">
    <property type="protein sequence ID" value="QHT30628.1"/>
    <property type="molecule type" value="Genomic_DNA"/>
</dbReference>